<comment type="caution">
    <text evidence="2">The sequence shown here is derived from an EMBL/GenBank/DDBJ whole genome shotgun (WGS) entry which is preliminary data.</text>
</comment>
<keyword evidence="1" id="KW-0812">Transmembrane</keyword>
<organism evidence="2 3">
    <name type="scientific">Tsukamurella sputi</name>
    <dbReference type="NCBI Taxonomy" id="2591848"/>
    <lineage>
        <taxon>Bacteria</taxon>
        <taxon>Bacillati</taxon>
        <taxon>Actinomycetota</taxon>
        <taxon>Actinomycetes</taxon>
        <taxon>Mycobacteriales</taxon>
        <taxon>Tsukamurellaceae</taxon>
        <taxon>Tsukamurella</taxon>
    </lineage>
</organism>
<protein>
    <submittedName>
        <fullName evidence="2">TIGR02611 family protein</fullName>
    </submittedName>
</protein>
<keyword evidence="1" id="KW-0472">Membrane</keyword>
<dbReference type="InterPro" id="IPR019099">
    <property type="entry name" value="Uncharacterised_PGPGW_TM"/>
</dbReference>
<gene>
    <name evidence="2" type="ORF">FK268_07015</name>
</gene>
<keyword evidence="3" id="KW-1185">Reference proteome</keyword>
<dbReference type="Pfam" id="PF09656">
    <property type="entry name" value="PGPGW"/>
    <property type="match status" value="1"/>
</dbReference>
<feature type="transmembrane region" description="Helical" evidence="1">
    <location>
        <begin position="96"/>
        <end position="117"/>
    </location>
</feature>
<evidence type="ECO:0000313" key="3">
    <source>
        <dbReference type="Proteomes" id="UP000319792"/>
    </source>
</evidence>
<dbReference type="OrthoDB" id="3295542at2"/>
<dbReference type="AlphaFoldDB" id="A0A5C5RQS4"/>
<dbReference type="Proteomes" id="UP000319792">
    <property type="component" value="Unassembled WGS sequence"/>
</dbReference>
<reference evidence="2 3" key="1">
    <citation type="submission" date="2019-08" db="EMBL/GenBank/DDBJ databases">
        <title>Tsukamurella conjunctivitidis sp. nov., Tsukamurella assacharolytica sp. nov. and Tsukamurella sputae sp. nov. isolated from patients with conjunctivitis, bacteraemia (lymphoma) and respiratory infection (sputum) in Hong Kong.</title>
        <authorList>
            <person name="Fok K.M.N."/>
            <person name="Fong J.Y.H."/>
        </authorList>
    </citation>
    <scope>NUCLEOTIDE SEQUENCE [LARGE SCALE GENOMIC DNA]</scope>
    <source>
        <strain evidence="2 3">HKU70</strain>
    </source>
</reference>
<dbReference type="EMBL" id="VIGV01000002">
    <property type="protein sequence ID" value="TWS24980.1"/>
    <property type="molecule type" value="Genomic_DNA"/>
</dbReference>
<feature type="transmembrane region" description="Helical" evidence="1">
    <location>
        <begin position="55"/>
        <end position="75"/>
    </location>
</feature>
<dbReference type="NCBIfam" id="TIGR02611">
    <property type="entry name" value="TIGR02611 family protein"/>
    <property type="match status" value="1"/>
</dbReference>
<evidence type="ECO:0000313" key="2">
    <source>
        <dbReference type="EMBL" id="TWS24980.1"/>
    </source>
</evidence>
<name>A0A5C5RQS4_9ACTN</name>
<keyword evidence="1" id="KW-1133">Transmembrane helix</keyword>
<dbReference type="RefSeq" id="WP_146432573.1">
    <property type="nucleotide sequence ID" value="NZ_VIGV01000002.1"/>
</dbReference>
<dbReference type="InterPro" id="IPR013434">
    <property type="entry name" value="CHP02611"/>
</dbReference>
<feature type="transmembrane region" description="Helical" evidence="1">
    <location>
        <begin position="28"/>
        <end position="49"/>
    </location>
</feature>
<accession>A0A5C5RQS4</accession>
<sequence>MHDQHSETPRTGLSAWRARITSSRHGALVWRGAVGVIGGIVLVAGIIAIPYPGPGWLIVFAGLGILATEFEWAHRLLRFARARYDRFVEWLSRQNIVVKALFGLGTCAIVLATLWLLGALSTAAGWVGIHWPWLASPVFG</sequence>
<proteinExistence type="predicted"/>
<evidence type="ECO:0000256" key="1">
    <source>
        <dbReference type="SAM" id="Phobius"/>
    </source>
</evidence>